<evidence type="ECO:0000313" key="5">
    <source>
        <dbReference type="Proteomes" id="UP000318288"/>
    </source>
</evidence>
<dbReference type="InterPro" id="IPR002065">
    <property type="entry name" value="TPX"/>
</dbReference>
<gene>
    <name evidence="4" type="primary">tpx</name>
    <name evidence="4" type="ORF">Poly51_04740</name>
</gene>
<dbReference type="OrthoDB" id="9781543at2"/>
<feature type="domain" description="Thioredoxin" evidence="3">
    <location>
        <begin position="21"/>
        <end position="171"/>
    </location>
</feature>
<organism evidence="4 5">
    <name type="scientific">Rubripirellula tenax</name>
    <dbReference type="NCBI Taxonomy" id="2528015"/>
    <lineage>
        <taxon>Bacteria</taxon>
        <taxon>Pseudomonadati</taxon>
        <taxon>Planctomycetota</taxon>
        <taxon>Planctomycetia</taxon>
        <taxon>Pirellulales</taxon>
        <taxon>Pirellulaceae</taxon>
        <taxon>Rubripirellula</taxon>
    </lineage>
</organism>
<dbReference type="GO" id="GO:0008379">
    <property type="term" value="F:thioredoxin peroxidase activity"/>
    <property type="evidence" value="ECO:0007669"/>
    <property type="project" value="InterPro"/>
</dbReference>
<dbReference type="SUPFAM" id="SSF52833">
    <property type="entry name" value="Thioredoxin-like"/>
    <property type="match status" value="1"/>
</dbReference>
<dbReference type="CDD" id="cd03014">
    <property type="entry name" value="PRX_Atyp2cys"/>
    <property type="match status" value="1"/>
</dbReference>
<keyword evidence="4" id="KW-0560">Oxidoreductase</keyword>
<name>A0A5C6FJH5_9BACT</name>
<sequence length="171" mass="18350">MGRTGVITFKGNPMTLEGNDLAVGSAAPEFNLTYADNGLQTLTLADLKGKPSLISVAPSLDTPTCAIQTKKFNEELGKMGDKVNTVTVTRDLPFAQARFCGAEDIKIRTASDYKDHAFGTSYGVTIEELKLLTRAVIVLDSDGKVAYKEIVAEVTQEPDYAAAMAALRMLV</sequence>
<dbReference type="NCBIfam" id="NF001808">
    <property type="entry name" value="PRK00522.1"/>
    <property type="match status" value="1"/>
</dbReference>
<dbReference type="AlphaFoldDB" id="A0A5C6FJH5"/>
<dbReference type="Proteomes" id="UP000318288">
    <property type="component" value="Unassembled WGS sequence"/>
</dbReference>
<keyword evidence="5" id="KW-1185">Reference proteome</keyword>
<evidence type="ECO:0000259" key="3">
    <source>
        <dbReference type="PROSITE" id="PS51352"/>
    </source>
</evidence>
<dbReference type="InterPro" id="IPR036249">
    <property type="entry name" value="Thioredoxin-like_sf"/>
</dbReference>
<dbReference type="InterPro" id="IPR050455">
    <property type="entry name" value="Tpx_Peroxidase_subfamily"/>
</dbReference>
<dbReference type="Pfam" id="PF08534">
    <property type="entry name" value="Redoxin"/>
    <property type="match status" value="1"/>
</dbReference>
<proteinExistence type="predicted"/>
<dbReference type="InterPro" id="IPR013740">
    <property type="entry name" value="Redoxin"/>
</dbReference>
<keyword evidence="4" id="KW-0575">Peroxidase</keyword>
<dbReference type="PROSITE" id="PS51352">
    <property type="entry name" value="THIOREDOXIN_2"/>
    <property type="match status" value="1"/>
</dbReference>
<dbReference type="EMBL" id="SJPW01000001">
    <property type="protein sequence ID" value="TWU60199.1"/>
    <property type="molecule type" value="Genomic_DNA"/>
</dbReference>
<dbReference type="InterPro" id="IPR013766">
    <property type="entry name" value="Thioredoxin_domain"/>
</dbReference>
<keyword evidence="2" id="KW-0676">Redox-active center</keyword>
<dbReference type="RefSeq" id="WP_146453818.1">
    <property type="nucleotide sequence ID" value="NZ_SJPW01000001.1"/>
</dbReference>
<accession>A0A5C6FJH5</accession>
<reference evidence="4 5" key="1">
    <citation type="submission" date="2019-02" db="EMBL/GenBank/DDBJ databases">
        <title>Deep-cultivation of Planctomycetes and their phenomic and genomic characterization uncovers novel biology.</title>
        <authorList>
            <person name="Wiegand S."/>
            <person name="Jogler M."/>
            <person name="Boedeker C."/>
            <person name="Pinto D."/>
            <person name="Vollmers J."/>
            <person name="Rivas-Marin E."/>
            <person name="Kohn T."/>
            <person name="Peeters S.H."/>
            <person name="Heuer A."/>
            <person name="Rast P."/>
            <person name="Oberbeckmann S."/>
            <person name="Bunk B."/>
            <person name="Jeske O."/>
            <person name="Meyerdierks A."/>
            <person name="Storesund J.E."/>
            <person name="Kallscheuer N."/>
            <person name="Luecker S."/>
            <person name="Lage O.M."/>
            <person name="Pohl T."/>
            <person name="Merkel B.J."/>
            <person name="Hornburger P."/>
            <person name="Mueller R.-W."/>
            <person name="Bruemmer F."/>
            <person name="Labrenz M."/>
            <person name="Spormann A.M."/>
            <person name="Op Den Camp H."/>
            <person name="Overmann J."/>
            <person name="Amann R."/>
            <person name="Jetten M.S.M."/>
            <person name="Mascher T."/>
            <person name="Medema M.H."/>
            <person name="Devos D.P."/>
            <person name="Kaster A.-K."/>
            <person name="Ovreas L."/>
            <person name="Rohde M."/>
            <person name="Galperin M.Y."/>
            <person name="Jogler C."/>
        </authorList>
    </citation>
    <scope>NUCLEOTIDE SEQUENCE [LARGE SCALE GENOMIC DNA]</scope>
    <source>
        <strain evidence="4 5">Poly51</strain>
    </source>
</reference>
<keyword evidence="1" id="KW-1015">Disulfide bond</keyword>
<dbReference type="PANTHER" id="PTHR43110">
    <property type="entry name" value="THIOL PEROXIDASE"/>
    <property type="match status" value="1"/>
</dbReference>
<dbReference type="Gene3D" id="3.40.30.10">
    <property type="entry name" value="Glutaredoxin"/>
    <property type="match status" value="1"/>
</dbReference>
<evidence type="ECO:0000256" key="1">
    <source>
        <dbReference type="ARBA" id="ARBA00023157"/>
    </source>
</evidence>
<dbReference type="PANTHER" id="PTHR43110:SF1">
    <property type="entry name" value="THIOL PEROXIDASE"/>
    <property type="match status" value="1"/>
</dbReference>
<comment type="caution">
    <text evidence="4">The sequence shown here is derived from an EMBL/GenBank/DDBJ whole genome shotgun (WGS) entry which is preliminary data.</text>
</comment>
<evidence type="ECO:0000256" key="2">
    <source>
        <dbReference type="ARBA" id="ARBA00023284"/>
    </source>
</evidence>
<protein>
    <submittedName>
        <fullName evidence="4">Putative thiol peroxidase</fullName>
        <ecNumber evidence="4">1.11.1.-</ecNumber>
    </submittedName>
</protein>
<evidence type="ECO:0000313" key="4">
    <source>
        <dbReference type="EMBL" id="TWU60199.1"/>
    </source>
</evidence>
<dbReference type="EC" id="1.11.1.-" evidence="4"/>